<keyword evidence="2" id="KW-0067">ATP-binding</keyword>
<gene>
    <name evidence="2" type="ORF">C7I84_01585</name>
</gene>
<dbReference type="NCBIfam" id="NF004629">
    <property type="entry name" value="PRK05973.1"/>
    <property type="match status" value="1"/>
</dbReference>
<evidence type="ECO:0000313" key="3">
    <source>
        <dbReference type="Proteomes" id="UP000241229"/>
    </source>
</evidence>
<dbReference type="Pfam" id="PF06745">
    <property type="entry name" value="ATPase"/>
    <property type="match status" value="1"/>
</dbReference>
<dbReference type="GO" id="GO:0003678">
    <property type="term" value="F:DNA helicase activity"/>
    <property type="evidence" value="ECO:0007669"/>
    <property type="project" value="TreeGrafter"/>
</dbReference>
<accession>A0A2P7STR6</accession>
<dbReference type="OrthoDB" id="7357206at2"/>
<dbReference type="AlphaFoldDB" id="A0A2P7STR6"/>
<dbReference type="InterPro" id="IPR027417">
    <property type="entry name" value="P-loop_NTPase"/>
</dbReference>
<dbReference type="SUPFAM" id="SSF52540">
    <property type="entry name" value="P-loop containing nucleoside triphosphate hydrolases"/>
    <property type="match status" value="1"/>
</dbReference>
<dbReference type="Gene3D" id="3.40.50.300">
    <property type="entry name" value="P-loop containing nucleotide triphosphate hydrolases"/>
    <property type="match status" value="1"/>
</dbReference>
<keyword evidence="2" id="KW-0378">Hydrolase</keyword>
<dbReference type="InterPro" id="IPR014774">
    <property type="entry name" value="KaiC-like_dom"/>
</dbReference>
<comment type="caution">
    <text evidence="2">The sequence shown here is derived from an EMBL/GenBank/DDBJ whole genome shotgun (WGS) entry which is preliminary data.</text>
</comment>
<keyword evidence="3" id="KW-1185">Reference proteome</keyword>
<keyword evidence="2" id="KW-0347">Helicase</keyword>
<dbReference type="EMBL" id="PXYK01000001">
    <property type="protein sequence ID" value="PSJ65837.1"/>
    <property type="molecule type" value="Genomic_DNA"/>
</dbReference>
<name>A0A2P7STR6_9HYPH</name>
<feature type="domain" description="KaiC-like" evidence="1">
    <location>
        <begin position="58"/>
        <end position="201"/>
    </location>
</feature>
<dbReference type="GO" id="GO:0005829">
    <property type="term" value="C:cytosol"/>
    <property type="evidence" value="ECO:0007669"/>
    <property type="project" value="TreeGrafter"/>
</dbReference>
<organism evidence="2 3">
    <name type="scientific">Kumtagia ephedrae</name>
    <dbReference type="NCBI Taxonomy" id="2116701"/>
    <lineage>
        <taxon>Bacteria</taxon>
        <taxon>Pseudomonadati</taxon>
        <taxon>Pseudomonadota</taxon>
        <taxon>Alphaproteobacteria</taxon>
        <taxon>Hyphomicrobiales</taxon>
        <taxon>Phyllobacteriaceae</taxon>
        <taxon>Kumtagia</taxon>
    </lineage>
</organism>
<dbReference type="RefSeq" id="WP_106770379.1">
    <property type="nucleotide sequence ID" value="NZ_PXYK01000001.1"/>
</dbReference>
<protein>
    <submittedName>
        <fullName evidence="2">DNA helicase</fullName>
    </submittedName>
</protein>
<dbReference type="Proteomes" id="UP000241229">
    <property type="component" value="Unassembled WGS sequence"/>
</dbReference>
<dbReference type="PANTHER" id="PTHR30153">
    <property type="entry name" value="REPLICATIVE DNA HELICASE DNAB"/>
    <property type="match status" value="1"/>
</dbReference>
<dbReference type="PANTHER" id="PTHR30153:SF2">
    <property type="entry name" value="REPLICATIVE DNA HELICASE"/>
    <property type="match status" value="1"/>
</dbReference>
<evidence type="ECO:0000313" key="2">
    <source>
        <dbReference type="EMBL" id="PSJ65837.1"/>
    </source>
</evidence>
<proteinExistence type="predicted"/>
<keyword evidence="2" id="KW-0547">Nucleotide-binding</keyword>
<reference evidence="2 3" key="1">
    <citation type="submission" date="2018-03" db="EMBL/GenBank/DDBJ databases">
        <title>The draft genome of Mesorhizobium sp. 6GN-30.</title>
        <authorList>
            <person name="Liu L."/>
            <person name="Li L."/>
            <person name="Wang T."/>
            <person name="Zhang X."/>
            <person name="Liang L."/>
        </authorList>
    </citation>
    <scope>NUCLEOTIDE SEQUENCE [LARGE SCALE GENOMIC DNA]</scope>
    <source>
        <strain evidence="2 3">6GN30</strain>
    </source>
</reference>
<sequence length="237" mass="26327">MKLSAPVHQLKRKSKRLARDENIPLHQALDRTARAEGFDAWSLLVAKMAAASPAGKLFGGLAPGDLVLLAARPGHGKTLMGLELAVEAMRSGHRSVFFSLEYTEKDVQDCFRAIGVEWPRFDGLFTFDGSDAISADHMIERLGTAPRGTLAVVDYLQLLDQRRENPDLAVQVRALKAFARDKGLIIVFISQIDRSYDPASRPLPDLRDVRLPNPLDLKLFDKGCFLNDGEFRFQAVN</sequence>
<evidence type="ECO:0000259" key="1">
    <source>
        <dbReference type="Pfam" id="PF06745"/>
    </source>
</evidence>